<evidence type="ECO:0000256" key="1">
    <source>
        <dbReference type="ARBA" id="ARBA00004651"/>
    </source>
</evidence>
<keyword evidence="4" id="KW-1003">Cell membrane</keyword>
<feature type="transmembrane region" description="Helical" evidence="8">
    <location>
        <begin position="181"/>
        <end position="203"/>
    </location>
</feature>
<evidence type="ECO:0000313" key="10">
    <source>
        <dbReference type="Proteomes" id="UP000198619"/>
    </source>
</evidence>
<dbReference type="Pfam" id="PF01032">
    <property type="entry name" value="FecCD"/>
    <property type="match status" value="1"/>
</dbReference>
<feature type="transmembrane region" description="Helical" evidence="8">
    <location>
        <begin position="146"/>
        <end position="169"/>
    </location>
</feature>
<dbReference type="InterPro" id="IPR000522">
    <property type="entry name" value="ABC_transptr_permease_BtuC"/>
</dbReference>
<reference evidence="9 10" key="1">
    <citation type="submission" date="2016-10" db="EMBL/GenBank/DDBJ databases">
        <authorList>
            <person name="de Groot N.N."/>
        </authorList>
    </citation>
    <scope>NUCLEOTIDE SEQUENCE [LARGE SCALE GENOMIC DNA]</scope>
    <source>
        <strain evidence="9 10">DSM 12271</strain>
    </source>
</reference>
<feature type="transmembrane region" description="Helical" evidence="8">
    <location>
        <begin position="122"/>
        <end position="140"/>
    </location>
</feature>
<gene>
    <name evidence="9" type="ORF">SAMN04488528_100489</name>
</gene>
<keyword evidence="10" id="KW-1185">Reference proteome</keyword>
<evidence type="ECO:0000256" key="6">
    <source>
        <dbReference type="ARBA" id="ARBA00022989"/>
    </source>
</evidence>
<comment type="subcellular location">
    <subcellularLocation>
        <location evidence="1">Cell membrane</location>
        <topology evidence="1">Multi-pass membrane protein</topology>
    </subcellularLocation>
</comment>
<keyword evidence="7 8" id="KW-0472">Membrane</keyword>
<dbReference type="RefSeq" id="WP_090038903.1">
    <property type="nucleotide sequence ID" value="NZ_FOKI01000004.1"/>
</dbReference>
<evidence type="ECO:0000256" key="8">
    <source>
        <dbReference type="SAM" id="Phobius"/>
    </source>
</evidence>
<evidence type="ECO:0000256" key="7">
    <source>
        <dbReference type="ARBA" id="ARBA00023136"/>
    </source>
</evidence>
<comment type="similarity">
    <text evidence="2">Belongs to the binding-protein-dependent transport system permease family. FecCD subfamily.</text>
</comment>
<feature type="transmembrane region" description="Helical" evidence="8">
    <location>
        <begin position="25"/>
        <end position="47"/>
    </location>
</feature>
<keyword evidence="5 8" id="KW-0812">Transmembrane</keyword>
<feature type="transmembrane region" description="Helical" evidence="8">
    <location>
        <begin position="313"/>
        <end position="331"/>
    </location>
</feature>
<dbReference type="FunFam" id="1.10.3470.10:FF:000001">
    <property type="entry name" value="Vitamin B12 ABC transporter permease BtuC"/>
    <property type="match status" value="1"/>
</dbReference>
<organism evidence="9 10">
    <name type="scientific">Clostridium frigidicarnis</name>
    <dbReference type="NCBI Taxonomy" id="84698"/>
    <lineage>
        <taxon>Bacteria</taxon>
        <taxon>Bacillati</taxon>
        <taxon>Bacillota</taxon>
        <taxon>Clostridia</taxon>
        <taxon>Eubacteriales</taxon>
        <taxon>Clostridiaceae</taxon>
        <taxon>Clostridium</taxon>
    </lineage>
</organism>
<dbReference type="Gene3D" id="1.10.3470.10">
    <property type="entry name" value="ABC transporter involved in vitamin B12 uptake, BtuC"/>
    <property type="match status" value="1"/>
</dbReference>
<sequence length="369" mass="40041">MKFNSNIAVKSKVNFDSKIKENRKFFIIILITLAILLFLSIIFSVTFGSVDLSPYDAYRIIIYNIFKIPIGDVATLTSGASYDIIWNIRVPRVLLGAIVGMGLAIVGVVMQATVQNPLADPYILGLSSGASLGATFSILIGFSGGMFFSGITFWAFLGALISSILVYTLSNIGGRITSTKLILSGMIVSSICSAITSFIIFVANDAEGIKTITFWSMGSLTSASWKNIQIPSLIVLVTVIFFIFQFRTLNVMLLGNETSVTLGVDLSKYRKIYMVLSSLVTGVIVSVCGIIGFVGLIIPHIVRLIVGSNHKTLIPVSALVGSIFLIWTDVFSRTFMKGMEMPIGIITSILGAPFLMWLMIKKSYRSGGK</sequence>
<dbReference type="InterPro" id="IPR037294">
    <property type="entry name" value="ABC_BtuC-like"/>
</dbReference>
<feature type="transmembrane region" description="Helical" evidence="8">
    <location>
        <begin position="223"/>
        <end position="244"/>
    </location>
</feature>
<dbReference type="SUPFAM" id="SSF81345">
    <property type="entry name" value="ABC transporter involved in vitamin B12 uptake, BtuC"/>
    <property type="match status" value="1"/>
</dbReference>
<evidence type="ECO:0000256" key="2">
    <source>
        <dbReference type="ARBA" id="ARBA00007935"/>
    </source>
</evidence>
<dbReference type="Proteomes" id="UP000198619">
    <property type="component" value="Unassembled WGS sequence"/>
</dbReference>
<dbReference type="GO" id="GO:0005886">
    <property type="term" value="C:plasma membrane"/>
    <property type="evidence" value="ECO:0007669"/>
    <property type="project" value="UniProtKB-SubCell"/>
</dbReference>
<protein>
    <submittedName>
        <fullName evidence="9">Iron complex transport system permease protein</fullName>
    </submittedName>
</protein>
<feature type="transmembrane region" description="Helical" evidence="8">
    <location>
        <begin position="272"/>
        <end position="301"/>
    </location>
</feature>
<dbReference type="PANTHER" id="PTHR30472:SF25">
    <property type="entry name" value="ABC TRANSPORTER PERMEASE PROTEIN MJ0876-RELATED"/>
    <property type="match status" value="1"/>
</dbReference>
<dbReference type="GO" id="GO:0022857">
    <property type="term" value="F:transmembrane transporter activity"/>
    <property type="evidence" value="ECO:0007669"/>
    <property type="project" value="InterPro"/>
</dbReference>
<evidence type="ECO:0000256" key="3">
    <source>
        <dbReference type="ARBA" id="ARBA00022448"/>
    </source>
</evidence>
<dbReference type="AlphaFoldDB" id="A0A1I0W8N4"/>
<evidence type="ECO:0000313" key="9">
    <source>
        <dbReference type="EMBL" id="SFA84276.1"/>
    </source>
</evidence>
<evidence type="ECO:0000256" key="4">
    <source>
        <dbReference type="ARBA" id="ARBA00022475"/>
    </source>
</evidence>
<keyword evidence="6 8" id="KW-1133">Transmembrane helix</keyword>
<dbReference type="CDD" id="cd06550">
    <property type="entry name" value="TM_ABC_iron-siderophores_like"/>
    <property type="match status" value="1"/>
</dbReference>
<name>A0A1I0W8N4_9CLOT</name>
<proteinExistence type="inferred from homology"/>
<keyword evidence="3" id="KW-0813">Transport</keyword>
<dbReference type="STRING" id="84698.SAMN04488528_100489"/>
<feature type="transmembrane region" description="Helical" evidence="8">
    <location>
        <begin position="93"/>
        <end position="110"/>
    </location>
</feature>
<feature type="transmembrane region" description="Helical" evidence="8">
    <location>
        <begin position="343"/>
        <end position="360"/>
    </location>
</feature>
<dbReference type="EMBL" id="FOKI01000004">
    <property type="protein sequence ID" value="SFA84276.1"/>
    <property type="molecule type" value="Genomic_DNA"/>
</dbReference>
<dbReference type="OrthoDB" id="9792889at2"/>
<dbReference type="PANTHER" id="PTHR30472">
    <property type="entry name" value="FERRIC ENTEROBACTIN TRANSPORT SYSTEM PERMEASE PROTEIN"/>
    <property type="match status" value="1"/>
</dbReference>
<evidence type="ECO:0000256" key="5">
    <source>
        <dbReference type="ARBA" id="ARBA00022692"/>
    </source>
</evidence>
<dbReference type="GO" id="GO:0033214">
    <property type="term" value="P:siderophore-iron import into cell"/>
    <property type="evidence" value="ECO:0007669"/>
    <property type="project" value="TreeGrafter"/>
</dbReference>
<accession>A0A1I0W8N4</accession>